<feature type="region of interest" description="Disordered" evidence="1">
    <location>
        <begin position="1"/>
        <end position="23"/>
    </location>
</feature>
<dbReference type="RefSeq" id="WP_089309283.1">
    <property type="nucleotide sequence ID" value="NZ_FZNK01000019.1"/>
</dbReference>
<sequence length="163" mass="17980">MTARDNADSIRDEGLQGSPTNNSDTELIAEALASQGYDNEFLFDRTEVIYCHLDPSEVVEAYEISGEFANDPVVVVVDLDAVSAPLYLADMTIANELIDHHVAPNAPTTTETFDEAVRQYRESIIRLDGVSSIRKQQEKIDGYPELVIDGDIPPKAIVESRPI</sequence>
<feature type="compositionally biased region" description="Basic and acidic residues" evidence="1">
    <location>
        <begin position="1"/>
        <end position="14"/>
    </location>
</feature>
<gene>
    <name evidence="2" type="ORF">SAMN06266787_11916</name>
</gene>
<reference evidence="2 3" key="1">
    <citation type="submission" date="2017-06" db="EMBL/GenBank/DDBJ databases">
        <authorList>
            <person name="Kim H.J."/>
            <person name="Triplett B.A."/>
        </authorList>
    </citation>
    <scope>NUCLEOTIDE SEQUENCE [LARGE SCALE GENOMIC DNA]</scope>
    <source>
        <strain evidence="2 3">DSM 19316</strain>
    </source>
</reference>
<evidence type="ECO:0000256" key="1">
    <source>
        <dbReference type="SAM" id="MobiDB-lite"/>
    </source>
</evidence>
<dbReference type="EMBL" id="FZNK01000019">
    <property type="protein sequence ID" value="SNR74681.1"/>
    <property type="molecule type" value="Genomic_DNA"/>
</dbReference>
<accession>A0A238YVC6</accession>
<dbReference type="Proteomes" id="UP000198297">
    <property type="component" value="Unassembled WGS sequence"/>
</dbReference>
<evidence type="ECO:0000313" key="2">
    <source>
        <dbReference type="EMBL" id="SNR74681.1"/>
    </source>
</evidence>
<organism evidence="2 3">
    <name type="scientific">Halorubrum ezzemoulense</name>
    <name type="common">Halorubrum chaoviator</name>
    <dbReference type="NCBI Taxonomy" id="337243"/>
    <lineage>
        <taxon>Archaea</taxon>
        <taxon>Methanobacteriati</taxon>
        <taxon>Methanobacteriota</taxon>
        <taxon>Stenosarchaea group</taxon>
        <taxon>Halobacteria</taxon>
        <taxon>Halobacteriales</taxon>
        <taxon>Haloferacaceae</taxon>
        <taxon>Halorubrum</taxon>
    </lineage>
</organism>
<dbReference type="AlphaFoldDB" id="A0A238YVC6"/>
<protein>
    <submittedName>
        <fullName evidence="2">Uncharacterized protein</fullName>
    </submittedName>
</protein>
<name>A0A238YVC6_HALEZ</name>
<proteinExistence type="predicted"/>
<evidence type="ECO:0000313" key="3">
    <source>
        <dbReference type="Proteomes" id="UP000198297"/>
    </source>
</evidence>